<proteinExistence type="predicted"/>
<dbReference type="EMBL" id="KZ989807">
    <property type="protein sequence ID" value="RKP25296.1"/>
    <property type="molecule type" value="Genomic_DNA"/>
</dbReference>
<organism evidence="1 2">
    <name type="scientific">Syncephalis pseudoplumigaleata</name>
    <dbReference type="NCBI Taxonomy" id="1712513"/>
    <lineage>
        <taxon>Eukaryota</taxon>
        <taxon>Fungi</taxon>
        <taxon>Fungi incertae sedis</taxon>
        <taxon>Zoopagomycota</taxon>
        <taxon>Zoopagomycotina</taxon>
        <taxon>Zoopagomycetes</taxon>
        <taxon>Zoopagales</taxon>
        <taxon>Piptocephalidaceae</taxon>
        <taxon>Syncephalis</taxon>
    </lineage>
</organism>
<name>A0A4P9YYV3_9FUNG</name>
<gene>
    <name evidence="1" type="ORF">SYNPS1DRAFT_28970</name>
</gene>
<evidence type="ECO:0000313" key="1">
    <source>
        <dbReference type="EMBL" id="RKP25296.1"/>
    </source>
</evidence>
<dbReference type="AlphaFoldDB" id="A0A4P9YYV3"/>
<keyword evidence="2" id="KW-1185">Reference proteome</keyword>
<protein>
    <submittedName>
        <fullName evidence="1">Uncharacterized protein</fullName>
    </submittedName>
</protein>
<accession>A0A4P9YYV3</accession>
<evidence type="ECO:0000313" key="2">
    <source>
        <dbReference type="Proteomes" id="UP000278143"/>
    </source>
</evidence>
<dbReference type="OrthoDB" id="10688092at2759"/>
<dbReference type="Proteomes" id="UP000278143">
    <property type="component" value="Unassembled WGS sequence"/>
</dbReference>
<reference evidence="2" key="1">
    <citation type="journal article" date="2018" name="Nat. Microbiol.">
        <title>Leveraging single-cell genomics to expand the fungal tree of life.</title>
        <authorList>
            <person name="Ahrendt S.R."/>
            <person name="Quandt C.A."/>
            <person name="Ciobanu D."/>
            <person name="Clum A."/>
            <person name="Salamov A."/>
            <person name="Andreopoulos B."/>
            <person name="Cheng J.F."/>
            <person name="Woyke T."/>
            <person name="Pelin A."/>
            <person name="Henrissat B."/>
            <person name="Reynolds N.K."/>
            <person name="Benny G.L."/>
            <person name="Smith M.E."/>
            <person name="James T.Y."/>
            <person name="Grigoriev I.V."/>
        </authorList>
    </citation>
    <scope>NUCLEOTIDE SEQUENCE [LARGE SCALE GENOMIC DNA]</scope>
    <source>
        <strain evidence="2">Benny S71-1</strain>
    </source>
</reference>
<sequence>MSSAFLVLTPQAKASAYDDEWKPIVLFVWPVSRIATMEPRCLSYYGFAQYDVRGRWLLFYTQEEQSAGDTRSTATLIRVMDLATGRSSVLCLSTKPQFVLLQRVTETAAIVLLASYWYVGEHPSVEWSLWQFSIVGTDGDHRCLVRGQFEASDYLDLTTIRRLDDHRFIFTNVHTELSETEQEAGSNSATLAVISTQHSNGDHAIENRPPLWSRCANMHAVHTMTSQDRIFVFAHEDWIVYSMTDGSILSSVSMNIFGPVLAEHCISRFEYRLHSGESYKGNYFICPSIDGNSLVAVNVMHPQRVRRMRIAYLMGQCYGYADEPGTPGILTRSKHQYHGTLPQEQPAIKIVAELPHALCIGYGDICKMLDLSI</sequence>